<reference evidence="1" key="1">
    <citation type="submission" date="2020-11" db="EMBL/GenBank/DDBJ databases">
        <title>Whole-genome analyses of Nonomuraea sp. K274.</title>
        <authorList>
            <person name="Veyisoglu A."/>
        </authorList>
    </citation>
    <scope>NUCLEOTIDE SEQUENCE</scope>
    <source>
        <strain evidence="1">K274</strain>
    </source>
</reference>
<sequence length="134" mass="14438">MAGLDPQPWPGLDDSDDELFYDVSKMRSVAEALETALVPTQGPGSTGSVEAVTGDFSLDEQHIGEWPAASAFARSVSTLVPDTSTYGPYYLGRGQQLAGLYREYVECCRQVIQAIRDSADVYENTNPVQGDAGK</sequence>
<dbReference type="RefSeq" id="WP_195894425.1">
    <property type="nucleotide sequence ID" value="NZ_JADOGI010000013.1"/>
</dbReference>
<organism evidence="1 2">
    <name type="scientific">Nonomuraea cypriaca</name>
    <dbReference type="NCBI Taxonomy" id="1187855"/>
    <lineage>
        <taxon>Bacteria</taxon>
        <taxon>Bacillati</taxon>
        <taxon>Actinomycetota</taxon>
        <taxon>Actinomycetes</taxon>
        <taxon>Streptosporangiales</taxon>
        <taxon>Streptosporangiaceae</taxon>
        <taxon>Nonomuraea</taxon>
    </lineage>
</organism>
<comment type="caution">
    <text evidence="1">The sequence shown here is derived from an EMBL/GenBank/DDBJ whole genome shotgun (WGS) entry which is preliminary data.</text>
</comment>
<keyword evidence="2" id="KW-1185">Reference proteome</keyword>
<dbReference type="Proteomes" id="UP000605361">
    <property type="component" value="Unassembled WGS sequence"/>
</dbReference>
<dbReference type="EMBL" id="JADOGI010000013">
    <property type="protein sequence ID" value="MBF8185450.1"/>
    <property type="molecule type" value="Genomic_DNA"/>
</dbReference>
<name>A0A931EWQ3_9ACTN</name>
<evidence type="ECO:0000313" key="1">
    <source>
        <dbReference type="EMBL" id="MBF8185450.1"/>
    </source>
</evidence>
<evidence type="ECO:0000313" key="2">
    <source>
        <dbReference type="Proteomes" id="UP000605361"/>
    </source>
</evidence>
<protein>
    <submittedName>
        <fullName evidence="1">Uncharacterized protein</fullName>
    </submittedName>
</protein>
<dbReference type="AlphaFoldDB" id="A0A931EWQ3"/>
<gene>
    <name evidence="1" type="ORF">ITP53_06795</name>
</gene>
<accession>A0A931EWQ3</accession>
<proteinExistence type="predicted"/>